<evidence type="ECO:0000313" key="2">
    <source>
        <dbReference type="Proteomes" id="UP000297703"/>
    </source>
</evidence>
<dbReference type="EMBL" id="QXTE01000170">
    <property type="protein sequence ID" value="TFK03018.1"/>
    <property type="molecule type" value="Genomic_DNA"/>
</dbReference>
<dbReference type="AlphaFoldDB" id="A0A4D9E438"/>
<organism evidence="1 2">
    <name type="scientific">Platysternon megacephalum</name>
    <name type="common">big-headed turtle</name>
    <dbReference type="NCBI Taxonomy" id="55544"/>
    <lineage>
        <taxon>Eukaryota</taxon>
        <taxon>Metazoa</taxon>
        <taxon>Chordata</taxon>
        <taxon>Craniata</taxon>
        <taxon>Vertebrata</taxon>
        <taxon>Euteleostomi</taxon>
        <taxon>Archelosauria</taxon>
        <taxon>Testudinata</taxon>
        <taxon>Testudines</taxon>
        <taxon>Cryptodira</taxon>
        <taxon>Durocryptodira</taxon>
        <taxon>Testudinoidea</taxon>
        <taxon>Platysternidae</taxon>
        <taxon>Platysternon</taxon>
    </lineage>
</organism>
<evidence type="ECO:0000313" key="1">
    <source>
        <dbReference type="EMBL" id="TFK03018.1"/>
    </source>
</evidence>
<sequence length="105" mass="11485">MGVVKGAGVEGSPCPPVEVEGFGGYMGKWRVEIYSDFPSLLASHKQKQAPKIDQKPHLHLKVGLNSGILPHPTHPRDRGNRFYRLIRVHPFGVPALPLSSPESLA</sequence>
<gene>
    <name evidence="1" type="ORF">DR999_PMT14751</name>
</gene>
<proteinExistence type="predicted"/>
<accession>A0A4D9E438</accession>
<name>A0A4D9E438_9SAUR</name>
<reference evidence="1 2" key="1">
    <citation type="submission" date="2019-04" db="EMBL/GenBank/DDBJ databases">
        <title>Draft genome of the big-headed turtle Platysternon megacephalum.</title>
        <authorList>
            <person name="Gong S."/>
        </authorList>
    </citation>
    <scope>NUCLEOTIDE SEQUENCE [LARGE SCALE GENOMIC DNA]</scope>
    <source>
        <strain evidence="1">DO16091913</strain>
        <tissue evidence="1">Muscle</tissue>
    </source>
</reference>
<keyword evidence="2" id="KW-1185">Reference proteome</keyword>
<protein>
    <submittedName>
        <fullName evidence="1">TBC1 domain family member 4-like</fullName>
    </submittedName>
</protein>
<reference evidence="1 2" key="2">
    <citation type="submission" date="2019-04" db="EMBL/GenBank/DDBJ databases">
        <title>The genome sequence of big-headed turtle.</title>
        <authorList>
            <person name="Gong S."/>
        </authorList>
    </citation>
    <scope>NUCLEOTIDE SEQUENCE [LARGE SCALE GENOMIC DNA]</scope>
    <source>
        <strain evidence="1">DO16091913</strain>
        <tissue evidence="1">Muscle</tissue>
    </source>
</reference>
<comment type="caution">
    <text evidence="1">The sequence shown here is derived from an EMBL/GenBank/DDBJ whole genome shotgun (WGS) entry which is preliminary data.</text>
</comment>
<dbReference type="Proteomes" id="UP000297703">
    <property type="component" value="Unassembled WGS sequence"/>
</dbReference>